<dbReference type="GO" id="GO:0003700">
    <property type="term" value="F:DNA-binding transcription factor activity"/>
    <property type="evidence" value="ECO:0007669"/>
    <property type="project" value="InterPro"/>
</dbReference>
<feature type="domain" description="HTH lysR-type" evidence="5">
    <location>
        <begin position="6"/>
        <end position="63"/>
    </location>
</feature>
<dbReference type="InterPro" id="IPR036388">
    <property type="entry name" value="WH-like_DNA-bd_sf"/>
</dbReference>
<dbReference type="CDD" id="cd08420">
    <property type="entry name" value="PBP2_CysL_like"/>
    <property type="match status" value="1"/>
</dbReference>
<dbReference type="Gene3D" id="1.10.10.10">
    <property type="entry name" value="Winged helix-like DNA-binding domain superfamily/Winged helix DNA-binding domain"/>
    <property type="match status" value="1"/>
</dbReference>
<evidence type="ECO:0000256" key="1">
    <source>
        <dbReference type="ARBA" id="ARBA00009437"/>
    </source>
</evidence>
<keyword evidence="4" id="KW-0804">Transcription</keyword>
<keyword evidence="2" id="KW-0805">Transcription regulation</keyword>
<dbReference type="Gene3D" id="3.40.190.290">
    <property type="match status" value="1"/>
</dbReference>
<proteinExistence type="inferred from homology"/>
<reference evidence="6 7" key="1">
    <citation type="submission" date="2018-04" db="EMBL/GenBank/DDBJ databases">
        <title>Thalassorhabdus spongiae gen. nov., sp. nov., isolated from a marine sponge in South-West Iceland.</title>
        <authorList>
            <person name="Knobloch S."/>
            <person name="Daussin A."/>
            <person name="Johannsson R."/>
            <person name="Marteinsson V.T."/>
        </authorList>
    </citation>
    <scope>NUCLEOTIDE SEQUENCE [LARGE SCALE GENOMIC DNA]</scope>
    <source>
        <strain evidence="6 7">Hp12</strain>
    </source>
</reference>
<comment type="similarity">
    <text evidence="1">Belongs to the LysR transcriptional regulatory family.</text>
</comment>
<dbReference type="InterPro" id="IPR000847">
    <property type="entry name" value="LysR_HTH_N"/>
</dbReference>
<dbReference type="InterPro" id="IPR036390">
    <property type="entry name" value="WH_DNA-bd_sf"/>
</dbReference>
<keyword evidence="3" id="KW-0238">DNA-binding</keyword>
<dbReference type="SUPFAM" id="SSF46785">
    <property type="entry name" value="Winged helix' DNA-binding domain"/>
    <property type="match status" value="1"/>
</dbReference>
<evidence type="ECO:0000256" key="3">
    <source>
        <dbReference type="ARBA" id="ARBA00023125"/>
    </source>
</evidence>
<gene>
    <name evidence="6" type="ORF">DC094_20730</name>
</gene>
<dbReference type="Proteomes" id="UP000244906">
    <property type="component" value="Unassembled WGS sequence"/>
</dbReference>
<evidence type="ECO:0000256" key="4">
    <source>
        <dbReference type="ARBA" id="ARBA00023163"/>
    </source>
</evidence>
<evidence type="ECO:0000259" key="5">
    <source>
        <dbReference type="PROSITE" id="PS50931"/>
    </source>
</evidence>
<dbReference type="InterPro" id="IPR005119">
    <property type="entry name" value="LysR_subst-bd"/>
</dbReference>
<dbReference type="PANTHER" id="PTHR30126:SF94">
    <property type="entry name" value="LYSR FAMILY TRANSCRIPTIONAL REGULATOR"/>
    <property type="match status" value="1"/>
</dbReference>
<dbReference type="PANTHER" id="PTHR30126">
    <property type="entry name" value="HTH-TYPE TRANSCRIPTIONAL REGULATOR"/>
    <property type="match status" value="1"/>
</dbReference>
<dbReference type="PROSITE" id="PS50931">
    <property type="entry name" value="HTH_LYSR"/>
    <property type="match status" value="1"/>
</dbReference>
<name>A0A2V1GV67_9GAMM</name>
<evidence type="ECO:0000313" key="6">
    <source>
        <dbReference type="EMBL" id="PVZ63514.1"/>
    </source>
</evidence>
<dbReference type="OrthoDB" id="9808620at2"/>
<dbReference type="PRINTS" id="PR00039">
    <property type="entry name" value="HTHLYSR"/>
</dbReference>
<organism evidence="6 7">
    <name type="scientific">Pelagibaculum spongiae</name>
    <dbReference type="NCBI Taxonomy" id="2080658"/>
    <lineage>
        <taxon>Bacteria</taxon>
        <taxon>Pseudomonadati</taxon>
        <taxon>Pseudomonadota</taxon>
        <taxon>Gammaproteobacteria</taxon>
        <taxon>Oceanospirillales</taxon>
        <taxon>Pelagibaculum</taxon>
    </lineage>
</organism>
<comment type="caution">
    <text evidence="6">The sequence shown here is derived from an EMBL/GenBank/DDBJ whole genome shotgun (WGS) entry which is preliminary data.</text>
</comment>
<dbReference type="Pfam" id="PF00126">
    <property type="entry name" value="HTH_1"/>
    <property type="match status" value="1"/>
</dbReference>
<protein>
    <submittedName>
        <fullName evidence="6">LysR family transcriptional regulator</fullName>
    </submittedName>
</protein>
<keyword evidence="7" id="KW-1185">Reference proteome</keyword>
<dbReference type="AlphaFoldDB" id="A0A2V1GV67"/>
<dbReference type="GO" id="GO:0000976">
    <property type="term" value="F:transcription cis-regulatory region binding"/>
    <property type="evidence" value="ECO:0007669"/>
    <property type="project" value="TreeGrafter"/>
</dbReference>
<sequence>MNSRNITLKHLRVFTAVAKHSSLTRAAEMLHITKSAASMALQDLERQLDQQLFERLKNRLVLNSNGDRLRPLADELLQRLETIESTMQSKQLNGVLHIGASKTIGNHILPAILGDFLPQYQCDRPELVIHNTTVLEKMLQAFELDMALIEGQVQSPMLISTPWHTDRMLVIAPLGHPLANQQPQPANILDDQNWVMREANSGTRQQFYHLLEPALSCWHLALEINTNEAVINAVSSGLGLGFISNLAAKDALKAGRISTINLTCATERQFYLVTHRDKYQGPFMKCFNEFCINWVNDC</sequence>
<dbReference type="Pfam" id="PF03466">
    <property type="entry name" value="LysR_substrate"/>
    <property type="match status" value="1"/>
</dbReference>
<dbReference type="RefSeq" id="WP_116689033.1">
    <property type="nucleotide sequence ID" value="NZ_CAWNYD010000015.1"/>
</dbReference>
<evidence type="ECO:0000256" key="2">
    <source>
        <dbReference type="ARBA" id="ARBA00023015"/>
    </source>
</evidence>
<accession>A0A2V1GV67</accession>
<evidence type="ECO:0000313" key="7">
    <source>
        <dbReference type="Proteomes" id="UP000244906"/>
    </source>
</evidence>
<dbReference type="SUPFAM" id="SSF53850">
    <property type="entry name" value="Periplasmic binding protein-like II"/>
    <property type="match status" value="1"/>
</dbReference>
<dbReference type="EMBL" id="QDDL01000015">
    <property type="protein sequence ID" value="PVZ63514.1"/>
    <property type="molecule type" value="Genomic_DNA"/>
</dbReference>